<evidence type="ECO:0000259" key="1">
    <source>
        <dbReference type="Pfam" id="PF05699"/>
    </source>
</evidence>
<feature type="domain" description="HAT C-terminal dimerisation" evidence="1">
    <location>
        <begin position="77"/>
        <end position="165"/>
    </location>
</feature>
<dbReference type="InterPro" id="IPR008906">
    <property type="entry name" value="HATC_C_dom"/>
</dbReference>
<reference evidence="2" key="1">
    <citation type="submission" date="2021-02" db="EMBL/GenBank/DDBJ databases">
        <authorList>
            <person name="Nowell W R."/>
        </authorList>
    </citation>
    <scope>NUCLEOTIDE SEQUENCE</scope>
</reference>
<dbReference type="EMBL" id="CAJOBB010001057">
    <property type="protein sequence ID" value="CAF3801333.1"/>
    <property type="molecule type" value="Genomic_DNA"/>
</dbReference>
<evidence type="ECO:0000313" key="4">
    <source>
        <dbReference type="Proteomes" id="UP000663860"/>
    </source>
</evidence>
<sequence length="178" mass="20493">MKQCSIDQNNSFSEYIKQEMIMFDVDIESNNVSDDSARKTSNKTNQTLRIMEQYYEDESEQDDLPTTTAAIHQAKIDNYLKFRIDKSNTPCSSTSSSSIEEYNPLQFWKYNHTLYPRLAKIAKHVFAVPASSGGVERHFSLAGNIITKKRSRLSSDPVNDSIFQHSFNKYNQKNIENT</sequence>
<dbReference type="EMBL" id="CAJNOE010000696">
    <property type="protein sequence ID" value="CAF1312196.1"/>
    <property type="molecule type" value="Genomic_DNA"/>
</dbReference>
<dbReference type="AlphaFoldDB" id="A0A815EI20"/>
<accession>A0A815EI20</accession>
<evidence type="ECO:0000313" key="3">
    <source>
        <dbReference type="EMBL" id="CAF3801333.1"/>
    </source>
</evidence>
<gene>
    <name evidence="2" type="ORF">IZO911_LOCUS34670</name>
    <name evidence="3" type="ORF">KXQ929_LOCUS17059</name>
</gene>
<dbReference type="Pfam" id="PF05699">
    <property type="entry name" value="Dimer_Tnp_hAT"/>
    <property type="match status" value="1"/>
</dbReference>
<dbReference type="SUPFAM" id="SSF53098">
    <property type="entry name" value="Ribonuclease H-like"/>
    <property type="match status" value="1"/>
</dbReference>
<protein>
    <recommendedName>
        <fullName evidence="1">HAT C-terminal dimerisation domain-containing protein</fullName>
    </recommendedName>
</protein>
<proteinExistence type="predicted"/>
<organism evidence="2 4">
    <name type="scientific">Adineta steineri</name>
    <dbReference type="NCBI Taxonomy" id="433720"/>
    <lineage>
        <taxon>Eukaryota</taxon>
        <taxon>Metazoa</taxon>
        <taxon>Spiralia</taxon>
        <taxon>Gnathifera</taxon>
        <taxon>Rotifera</taxon>
        <taxon>Eurotatoria</taxon>
        <taxon>Bdelloidea</taxon>
        <taxon>Adinetida</taxon>
        <taxon>Adinetidae</taxon>
        <taxon>Adineta</taxon>
    </lineage>
</organism>
<dbReference type="Proteomes" id="UP000663860">
    <property type="component" value="Unassembled WGS sequence"/>
</dbReference>
<evidence type="ECO:0000313" key="2">
    <source>
        <dbReference type="EMBL" id="CAF1312196.1"/>
    </source>
</evidence>
<dbReference type="PANTHER" id="PTHR47611">
    <property type="entry name" value="HAT DIMERISATION DOMAIN, C-TERMINAL"/>
    <property type="match status" value="1"/>
</dbReference>
<comment type="caution">
    <text evidence="2">The sequence shown here is derived from an EMBL/GenBank/DDBJ whole genome shotgun (WGS) entry which is preliminary data.</text>
</comment>
<dbReference type="PANTHER" id="PTHR47611:SF1">
    <property type="entry name" value="CCHC-TYPE DOMAIN-CONTAINING PROTEIN"/>
    <property type="match status" value="1"/>
</dbReference>
<dbReference type="InterPro" id="IPR012337">
    <property type="entry name" value="RNaseH-like_sf"/>
</dbReference>
<dbReference type="GO" id="GO:0046983">
    <property type="term" value="F:protein dimerization activity"/>
    <property type="evidence" value="ECO:0007669"/>
    <property type="project" value="InterPro"/>
</dbReference>
<name>A0A815EI20_9BILA</name>
<dbReference type="Proteomes" id="UP000663868">
    <property type="component" value="Unassembled WGS sequence"/>
</dbReference>